<evidence type="ECO:0000313" key="2">
    <source>
        <dbReference type="EMBL" id="CBA15399.1"/>
    </source>
</evidence>
<name>D2UCL3_XANAP</name>
<evidence type="ECO:0000256" key="1">
    <source>
        <dbReference type="ARBA" id="ARBA00009964"/>
    </source>
</evidence>
<evidence type="ECO:0000313" key="3">
    <source>
        <dbReference type="Proteomes" id="UP000001890"/>
    </source>
</evidence>
<dbReference type="KEGG" id="xal:XALC_0881"/>
<dbReference type="GO" id="GO:0004803">
    <property type="term" value="F:transposase activity"/>
    <property type="evidence" value="ECO:0007669"/>
    <property type="project" value="InterPro"/>
</dbReference>
<gene>
    <name evidence="2" type="ordered locus">XALc_0881</name>
</gene>
<dbReference type="GO" id="GO:0003677">
    <property type="term" value="F:DNA binding"/>
    <property type="evidence" value="ECO:0007669"/>
    <property type="project" value="InterPro"/>
</dbReference>
<dbReference type="InterPro" id="IPR009057">
    <property type="entry name" value="Homeodomain-like_sf"/>
</dbReference>
<dbReference type="Proteomes" id="UP000001890">
    <property type="component" value="Chromosome"/>
</dbReference>
<dbReference type="EMBL" id="FP565176">
    <property type="protein sequence ID" value="CBA15399.1"/>
    <property type="molecule type" value="Genomic_DNA"/>
</dbReference>
<dbReference type="Pfam" id="PF01527">
    <property type="entry name" value="HTH_Tnp_1"/>
    <property type="match status" value="1"/>
</dbReference>
<accession>D2UCL3</accession>
<proteinExistence type="inferred from homology"/>
<dbReference type="STRING" id="380358.XALC_0881"/>
<reference evidence="2 3" key="1">
    <citation type="journal article" date="2009" name="BMC Genomics">
        <title>The complete genome sequence of Xanthomonas albilineans provides new insights into the reductive genome evolution of the xylem-limited Xanthomonadaceae.</title>
        <authorList>
            <person name="Pieretti I."/>
            <person name="Royer M."/>
            <person name="Barbe V."/>
            <person name="Carrere S."/>
            <person name="Koebnik R."/>
            <person name="Cociancich S."/>
            <person name="Couloux A."/>
            <person name="Darrasse A."/>
            <person name="Gouzy J."/>
            <person name="Jacques M.A."/>
            <person name="Lauber E."/>
            <person name="Manceau C."/>
            <person name="Mangenot S."/>
            <person name="Poussier S."/>
            <person name="Segurens B."/>
            <person name="Szurek B."/>
            <person name="Verdier V."/>
            <person name="Arlat M."/>
            <person name="Rott P."/>
        </authorList>
    </citation>
    <scope>NUCLEOTIDE SEQUENCE [LARGE SCALE GENOMIC DNA]</scope>
    <source>
        <strain evidence="3">GPE PC73 / CFBP 7063</strain>
    </source>
</reference>
<keyword evidence="3" id="KW-1185">Reference proteome</keyword>
<dbReference type="InterPro" id="IPR002514">
    <property type="entry name" value="Transposase_8"/>
</dbReference>
<organism evidence="2 3">
    <name type="scientific">Xanthomonas albilineans (strain GPE PC73 / CFBP 7063)</name>
    <dbReference type="NCBI Taxonomy" id="380358"/>
    <lineage>
        <taxon>Bacteria</taxon>
        <taxon>Pseudomonadati</taxon>
        <taxon>Pseudomonadota</taxon>
        <taxon>Gammaproteobacteria</taxon>
        <taxon>Lysobacterales</taxon>
        <taxon>Lysobacteraceae</taxon>
        <taxon>Xanthomonas</taxon>
    </lineage>
</organism>
<protein>
    <submittedName>
        <fullName evidence="2">Hypothetical isxac3 transposase orfa protein</fullName>
    </submittedName>
</protein>
<dbReference type="AlphaFoldDB" id="D2UCL3"/>
<dbReference type="eggNOG" id="COG2963">
    <property type="taxonomic scope" value="Bacteria"/>
</dbReference>
<dbReference type="GO" id="GO:0006313">
    <property type="term" value="P:DNA transposition"/>
    <property type="evidence" value="ECO:0007669"/>
    <property type="project" value="InterPro"/>
</dbReference>
<dbReference type="SUPFAM" id="SSF46689">
    <property type="entry name" value="Homeodomain-like"/>
    <property type="match status" value="1"/>
</dbReference>
<sequence length="63" mass="7166">MSSKRYSDAFKVEAVRQVIDRVFKVVEVAERPGVTTHSLYAWLRKFGKPSVVQRAELDQSVAV</sequence>
<comment type="similarity">
    <text evidence="1">Belongs to the transposase 8 family.</text>
</comment>